<dbReference type="RefSeq" id="WP_190246919.1">
    <property type="nucleotide sequence ID" value="NZ_CAACXN010000015.1"/>
</dbReference>
<dbReference type="EMBL" id="CAACXN010000015">
    <property type="protein sequence ID" value="VEW13583.1"/>
    <property type="molecule type" value="Genomic_DNA"/>
</dbReference>
<dbReference type="GO" id="GO:0005886">
    <property type="term" value="C:plasma membrane"/>
    <property type="evidence" value="ECO:0007669"/>
    <property type="project" value="UniProtKB-SubCell"/>
</dbReference>
<dbReference type="InterPro" id="IPR036259">
    <property type="entry name" value="MFS_trans_sf"/>
</dbReference>
<reference evidence="9 10" key="1">
    <citation type="submission" date="2019-02" db="EMBL/GenBank/DDBJ databases">
        <authorList>
            <consortium name="Pathogen Informatics"/>
        </authorList>
    </citation>
    <scope>NUCLEOTIDE SEQUENCE [LARGE SCALE GENOMIC DNA]</scope>
    <source>
        <strain evidence="9 10">3012STDY7078520</strain>
    </source>
</reference>
<dbReference type="InterPro" id="IPR020846">
    <property type="entry name" value="MFS_dom"/>
</dbReference>
<evidence type="ECO:0000256" key="2">
    <source>
        <dbReference type="ARBA" id="ARBA00022448"/>
    </source>
</evidence>
<gene>
    <name evidence="9" type="primary">qacA_2</name>
    <name evidence="9" type="ORF">NCTC12391_01820</name>
</gene>
<evidence type="ECO:0000256" key="3">
    <source>
        <dbReference type="ARBA" id="ARBA00022692"/>
    </source>
</evidence>
<feature type="transmembrane region" description="Helical" evidence="7">
    <location>
        <begin position="253"/>
        <end position="271"/>
    </location>
</feature>
<feature type="transmembrane region" description="Helical" evidence="7">
    <location>
        <begin position="31"/>
        <end position="50"/>
    </location>
</feature>
<feature type="transmembrane region" description="Helical" evidence="7">
    <location>
        <begin position="461"/>
        <end position="483"/>
    </location>
</feature>
<dbReference type="PANTHER" id="PTHR42718">
    <property type="entry name" value="MAJOR FACILITATOR SUPERFAMILY MULTIDRUG TRANSPORTER MFSC"/>
    <property type="match status" value="1"/>
</dbReference>
<dbReference type="Proteomes" id="UP000386281">
    <property type="component" value="Unassembled WGS sequence"/>
</dbReference>
<feature type="transmembrane region" description="Helical" evidence="7">
    <location>
        <begin position="70"/>
        <end position="89"/>
    </location>
</feature>
<protein>
    <submittedName>
        <fullName evidence="9">Antiseptic resistance protein</fullName>
    </submittedName>
</protein>
<feature type="transmembrane region" description="Helical" evidence="7">
    <location>
        <begin position="427"/>
        <end position="455"/>
    </location>
</feature>
<evidence type="ECO:0000256" key="1">
    <source>
        <dbReference type="ARBA" id="ARBA00004651"/>
    </source>
</evidence>
<feature type="domain" description="Major facilitator superfamily (MFS) profile" evidence="8">
    <location>
        <begin position="35"/>
        <end position="486"/>
    </location>
</feature>
<feature type="transmembrane region" description="Helical" evidence="7">
    <location>
        <begin position="325"/>
        <end position="345"/>
    </location>
</feature>
<dbReference type="Gene3D" id="1.20.1720.10">
    <property type="entry name" value="Multidrug resistance protein D"/>
    <property type="match status" value="1"/>
</dbReference>
<feature type="transmembrane region" description="Helical" evidence="7">
    <location>
        <begin position="126"/>
        <end position="148"/>
    </location>
</feature>
<evidence type="ECO:0000256" key="5">
    <source>
        <dbReference type="ARBA" id="ARBA00023136"/>
    </source>
</evidence>
<dbReference type="AlphaFoldDB" id="A0A449D7S0"/>
<accession>A0A449D7S0</accession>
<evidence type="ECO:0000313" key="10">
    <source>
        <dbReference type="Proteomes" id="UP000386281"/>
    </source>
</evidence>
<keyword evidence="5 7" id="KW-0472">Membrane</keyword>
<dbReference type="InterPro" id="IPR011701">
    <property type="entry name" value="MFS"/>
</dbReference>
<dbReference type="Pfam" id="PF07690">
    <property type="entry name" value="MFS_1"/>
    <property type="match status" value="1"/>
</dbReference>
<comment type="subcellular location">
    <subcellularLocation>
        <location evidence="1">Cell membrane</location>
        <topology evidence="1">Multi-pass membrane protein</topology>
    </subcellularLocation>
</comment>
<name>A0A449D7S0_9MICO</name>
<feature type="transmembrane region" description="Helical" evidence="7">
    <location>
        <begin position="291"/>
        <end position="313"/>
    </location>
</feature>
<keyword evidence="4 7" id="KW-1133">Transmembrane helix</keyword>
<dbReference type="GO" id="GO:0022857">
    <property type="term" value="F:transmembrane transporter activity"/>
    <property type="evidence" value="ECO:0007669"/>
    <property type="project" value="InterPro"/>
</dbReference>
<evidence type="ECO:0000313" key="9">
    <source>
        <dbReference type="EMBL" id="VEW13583.1"/>
    </source>
</evidence>
<evidence type="ECO:0000259" key="8">
    <source>
        <dbReference type="PROSITE" id="PS50850"/>
    </source>
</evidence>
<feature type="transmembrane region" description="Helical" evidence="7">
    <location>
        <begin position="381"/>
        <end position="406"/>
    </location>
</feature>
<dbReference type="PRINTS" id="PR01036">
    <property type="entry name" value="TCRTETB"/>
</dbReference>
<feature type="transmembrane region" description="Helical" evidence="7">
    <location>
        <begin position="101"/>
        <end position="120"/>
    </location>
</feature>
<keyword evidence="2" id="KW-0813">Transport</keyword>
<feature type="transmembrane region" description="Helical" evidence="7">
    <location>
        <begin position="357"/>
        <end position="375"/>
    </location>
</feature>
<dbReference type="PANTHER" id="PTHR42718:SF9">
    <property type="entry name" value="MAJOR FACILITATOR SUPERFAMILY MULTIDRUG TRANSPORTER MFSC"/>
    <property type="match status" value="1"/>
</dbReference>
<feature type="region of interest" description="Disordered" evidence="6">
    <location>
        <begin position="1"/>
        <end position="24"/>
    </location>
</feature>
<proteinExistence type="predicted"/>
<organism evidence="9 10">
    <name type="scientific">Brevibacterium casei</name>
    <dbReference type="NCBI Taxonomy" id="33889"/>
    <lineage>
        <taxon>Bacteria</taxon>
        <taxon>Bacillati</taxon>
        <taxon>Actinomycetota</taxon>
        <taxon>Actinomycetes</taxon>
        <taxon>Micrococcales</taxon>
        <taxon>Brevibacteriaceae</taxon>
        <taxon>Brevibacterium</taxon>
    </lineage>
</organism>
<sequence length="502" mass="51313">MEQRSNNSGTSESSTSSVTTPQPSRPQSLHAAWLALLGLSAVFLIEMLDTSVLNVALPTIATDLSADASALQWASGSYSLVFGSLMLVFGAVADRFGRRRVMLVGLGLFGAASLAVVLVRSPGELITVRVLIGIAAAMTAPGSMALSFRLFDDDALRVRATALISTVGLVGIAIGPTAGGLLLAAAPWQALLLINVPIAVLAMVGVRFGIAADTPSELHRVPIDILGAVLGTAAIILTLLTPTLFVDLGAGSVWTWTAALGALLLGVLFAWHEHRTAHPLLDFALLRRPAVSLGLTYQAALGLATAGLGYTVTLQLQLAWGWPPALAALGSLPQVLTMILIGPFVDKVIGRVGMERAGRLGSGSVVLGLVLYALLGHTHYVWIAVSLVLVAAGMRVVMIAATINVMRGLPPDRTSLGAALNDTAQEIASGVGIAVTGTVIASAVAGSLTAAHWSAAQGSSFASAVTIGTLALAATAGALIIAANVRAVRARKPAEAATPVES</sequence>
<feature type="transmembrane region" description="Helical" evidence="7">
    <location>
        <begin position="190"/>
        <end position="210"/>
    </location>
</feature>
<evidence type="ECO:0000256" key="6">
    <source>
        <dbReference type="SAM" id="MobiDB-lite"/>
    </source>
</evidence>
<keyword evidence="3 7" id="KW-0812">Transmembrane</keyword>
<evidence type="ECO:0000256" key="7">
    <source>
        <dbReference type="SAM" id="Phobius"/>
    </source>
</evidence>
<dbReference type="PROSITE" id="PS50850">
    <property type="entry name" value="MFS"/>
    <property type="match status" value="1"/>
</dbReference>
<evidence type="ECO:0000256" key="4">
    <source>
        <dbReference type="ARBA" id="ARBA00022989"/>
    </source>
</evidence>
<feature type="transmembrane region" description="Helical" evidence="7">
    <location>
        <begin position="160"/>
        <end position="184"/>
    </location>
</feature>
<feature type="transmembrane region" description="Helical" evidence="7">
    <location>
        <begin position="222"/>
        <end position="241"/>
    </location>
</feature>
<dbReference type="SUPFAM" id="SSF103473">
    <property type="entry name" value="MFS general substrate transporter"/>
    <property type="match status" value="1"/>
</dbReference>
<dbReference type="CDD" id="cd17321">
    <property type="entry name" value="MFS_MMR_MDR_like"/>
    <property type="match status" value="1"/>
</dbReference>